<evidence type="ECO:0000256" key="9">
    <source>
        <dbReference type="ARBA" id="ARBA00043995"/>
    </source>
</evidence>
<organism evidence="14 15">
    <name type="scientific">Giesbergeria anulus</name>
    <dbReference type="NCBI Taxonomy" id="180197"/>
    <lineage>
        <taxon>Bacteria</taxon>
        <taxon>Pseudomonadati</taxon>
        <taxon>Pseudomonadota</taxon>
        <taxon>Betaproteobacteria</taxon>
        <taxon>Burkholderiales</taxon>
        <taxon>Comamonadaceae</taxon>
        <taxon>Giesbergeria</taxon>
    </lineage>
</organism>
<proteinExistence type="inferred from homology"/>
<dbReference type="AlphaFoldDB" id="A0A1H9FKS9"/>
<keyword evidence="4" id="KW-0997">Cell inner membrane</keyword>
<comment type="pathway">
    <text evidence="2">Bacterial outer membrane biogenesis; LPS core biosynthesis.</text>
</comment>
<evidence type="ECO:0000256" key="5">
    <source>
        <dbReference type="ARBA" id="ARBA00022676"/>
    </source>
</evidence>
<evidence type="ECO:0000256" key="7">
    <source>
        <dbReference type="ARBA" id="ARBA00022985"/>
    </source>
</evidence>
<name>A0A1H9FKS9_9BURK</name>
<accession>A0A1H9FKS9</accession>
<dbReference type="Gene3D" id="3.40.50.2000">
    <property type="entry name" value="Glycogen Phosphorylase B"/>
    <property type="match status" value="2"/>
</dbReference>
<comment type="similarity">
    <text evidence="9">Belongs to the glycosyltransferase 9 family.</text>
</comment>
<evidence type="ECO:0000256" key="3">
    <source>
        <dbReference type="ARBA" id="ARBA00022475"/>
    </source>
</evidence>
<evidence type="ECO:0000256" key="13">
    <source>
        <dbReference type="ARBA" id="ARBA00049201"/>
    </source>
</evidence>
<evidence type="ECO:0000256" key="10">
    <source>
        <dbReference type="ARBA" id="ARBA00044041"/>
    </source>
</evidence>
<evidence type="ECO:0000256" key="1">
    <source>
        <dbReference type="ARBA" id="ARBA00004515"/>
    </source>
</evidence>
<evidence type="ECO:0000256" key="6">
    <source>
        <dbReference type="ARBA" id="ARBA00022679"/>
    </source>
</evidence>
<evidence type="ECO:0000313" key="14">
    <source>
        <dbReference type="EMBL" id="SEQ38522.1"/>
    </source>
</evidence>
<evidence type="ECO:0000256" key="11">
    <source>
        <dbReference type="ARBA" id="ARBA00044190"/>
    </source>
</evidence>
<dbReference type="CDD" id="cd03789">
    <property type="entry name" value="GT9_LPS_heptosyltransferase"/>
    <property type="match status" value="1"/>
</dbReference>
<dbReference type="OrthoDB" id="9767552at2"/>
<keyword evidence="7" id="KW-0448">Lipopolysaccharide biosynthesis</keyword>
<evidence type="ECO:0000256" key="4">
    <source>
        <dbReference type="ARBA" id="ARBA00022519"/>
    </source>
</evidence>
<reference evidence="14 15" key="1">
    <citation type="submission" date="2016-10" db="EMBL/GenBank/DDBJ databases">
        <authorList>
            <person name="de Groot N.N."/>
        </authorList>
    </citation>
    <scope>NUCLEOTIDE SEQUENCE [LARGE SCALE GENOMIC DNA]</scope>
    <source>
        <strain evidence="14 15">ATCC 35958</strain>
    </source>
</reference>
<dbReference type="PANTHER" id="PTHR30160">
    <property type="entry name" value="TETRAACYLDISACCHARIDE 4'-KINASE-RELATED"/>
    <property type="match status" value="1"/>
</dbReference>
<keyword evidence="8" id="KW-0472">Membrane</keyword>
<dbReference type="EC" id="2.4.99.23" evidence="10"/>
<comment type="catalytic activity">
    <reaction evidence="13">
        <text>an alpha-Kdo-(2-&gt;4)-alpha-Kdo-(2-&gt;6)-lipid A + ADP-L-glycero-beta-D-manno-heptose = an L-alpha-D-Hep-(1-&gt;5)-[alpha-Kdo-(2-&gt;4)]-alpha-Kdo-(2-&gt;6)-lipid A + ADP + H(+)</text>
        <dbReference type="Rhea" id="RHEA:74067"/>
        <dbReference type="ChEBI" id="CHEBI:15378"/>
        <dbReference type="ChEBI" id="CHEBI:61506"/>
        <dbReference type="ChEBI" id="CHEBI:176431"/>
        <dbReference type="ChEBI" id="CHEBI:193068"/>
        <dbReference type="ChEBI" id="CHEBI:456216"/>
        <dbReference type="EC" id="2.4.99.23"/>
    </reaction>
</comment>
<dbReference type="InterPro" id="IPR002201">
    <property type="entry name" value="Glyco_trans_9"/>
</dbReference>
<comment type="subcellular location">
    <subcellularLocation>
        <location evidence="1">Cell inner membrane</location>
        <topology evidence="1">Peripheral membrane protein</topology>
        <orientation evidence="1">Cytoplasmic side</orientation>
    </subcellularLocation>
</comment>
<dbReference type="SUPFAM" id="SSF53756">
    <property type="entry name" value="UDP-Glycosyltransferase/glycogen phosphorylase"/>
    <property type="match status" value="1"/>
</dbReference>
<evidence type="ECO:0000256" key="12">
    <source>
        <dbReference type="ARBA" id="ARBA00044330"/>
    </source>
</evidence>
<keyword evidence="3" id="KW-1003">Cell membrane</keyword>
<dbReference type="Pfam" id="PF01075">
    <property type="entry name" value="Glyco_transf_9"/>
    <property type="match status" value="1"/>
</dbReference>
<keyword evidence="6 14" id="KW-0808">Transferase</keyword>
<dbReference type="InterPro" id="IPR051199">
    <property type="entry name" value="LPS_LOS_Heptosyltrfase"/>
</dbReference>
<dbReference type="EMBL" id="FOGD01000001">
    <property type="protein sequence ID" value="SEQ38522.1"/>
    <property type="molecule type" value="Genomic_DNA"/>
</dbReference>
<dbReference type="GO" id="GO:0008713">
    <property type="term" value="F:ADP-heptose-lipopolysaccharide heptosyltransferase activity"/>
    <property type="evidence" value="ECO:0007669"/>
    <property type="project" value="TreeGrafter"/>
</dbReference>
<keyword evidence="5" id="KW-0328">Glycosyltransferase</keyword>
<evidence type="ECO:0000256" key="8">
    <source>
        <dbReference type="ARBA" id="ARBA00023136"/>
    </source>
</evidence>
<keyword evidence="15" id="KW-1185">Reference proteome</keyword>
<protein>
    <recommendedName>
        <fullName evidence="11">Lipopolysaccharide heptosyltransferase 1</fullName>
        <ecNumber evidence="10">2.4.99.23</ecNumber>
    </recommendedName>
    <alternativeName>
        <fullName evidence="12">ADP-heptose:lipopolysaccharide heptosyltransferase I</fullName>
    </alternativeName>
</protein>
<dbReference type="GO" id="GO:0005829">
    <property type="term" value="C:cytosol"/>
    <property type="evidence" value="ECO:0007669"/>
    <property type="project" value="TreeGrafter"/>
</dbReference>
<dbReference type="RefSeq" id="WP_091452412.1">
    <property type="nucleotide sequence ID" value="NZ_FOGD01000001.1"/>
</dbReference>
<dbReference type="STRING" id="180197.SAMN02982919_00579"/>
<dbReference type="GO" id="GO:0005886">
    <property type="term" value="C:plasma membrane"/>
    <property type="evidence" value="ECO:0007669"/>
    <property type="project" value="UniProtKB-SubCell"/>
</dbReference>
<sequence>MHILIIKTSSLGDIIHMLPAITDAARAIPALRIDWLVEESFAAIPAWHPAVGRIVPIAMRRWKKQPLSSQTWKEIANARQALRTQRYDLILDSQGLLKSALWCKMGLGPSVGYDHHSAREPLAARFYDRPLPVARQQHAIARNRQLLAAALGYSLDQPEPDYGLSNLAKRLPVLDLQLPLGSVVGLHGTSRADKLWPVEHWKALALHLQQQGTHLVLPWGNAPEQARAQALAENRSHVIVLPKLGLDALAGIITQAAAVVGVDTGLLHLAAGLGKPGVALYTATPPALTGAVSDRSAPTTLRNLCTTQELQASTVIAAVDALLHNQRRADADKRQSSAPAHSH</sequence>
<dbReference type="Proteomes" id="UP000199766">
    <property type="component" value="Unassembled WGS sequence"/>
</dbReference>
<evidence type="ECO:0000313" key="15">
    <source>
        <dbReference type="Proteomes" id="UP000199766"/>
    </source>
</evidence>
<gene>
    <name evidence="14" type="ORF">SAMN02982919_00579</name>
</gene>
<dbReference type="GO" id="GO:0009244">
    <property type="term" value="P:lipopolysaccharide core region biosynthetic process"/>
    <property type="evidence" value="ECO:0007669"/>
    <property type="project" value="InterPro"/>
</dbReference>
<evidence type="ECO:0000256" key="2">
    <source>
        <dbReference type="ARBA" id="ARBA00004713"/>
    </source>
</evidence>
<dbReference type="PANTHER" id="PTHR30160:SF19">
    <property type="entry name" value="LIPOPOLYSACCHARIDE HEPTOSYLTRANSFERASE 1"/>
    <property type="match status" value="1"/>
</dbReference>
<dbReference type="InterPro" id="IPR011908">
    <property type="entry name" value="LipoPS_heptosylTferase-I"/>
</dbReference>
<dbReference type="NCBIfam" id="TIGR02193">
    <property type="entry name" value="heptsyl_trn_I"/>
    <property type="match status" value="1"/>
</dbReference>